<proteinExistence type="predicted"/>
<dbReference type="PIRSF" id="PIRSF001365">
    <property type="entry name" value="DHDPS"/>
    <property type="match status" value="1"/>
</dbReference>
<accession>M0C9P7</accession>
<evidence type="ECO:0000256" key="1">
    <source>
        <dbReference type="PIRSR" id="PIRSR001365-1"/>
    </source>
</evidence>
<dbReference type="GO" id="GO:0008840">
    <property type="term" value="F:4-hydroxy-tetrahydrodipicolinate synthase activity"/>
    <property type="evidence" value="ECO:0007669"/>
    <property type="project" value="TreeGrafter"/>
</dbReference>
<dbReference type="InterPro" id="IPR002220">
    <property type="entry name" value="DapA-like"/>
</dbReference>
<feature type="active site" description="Proton donor/acceptor" evidence="1">
    <location>
        <position position="141"/>
    </location>
</feature>
<feature type="active site" description="Schiff-base intermediate with substrate" evidence="1">
    <location>
        <position position="165"/>
    </location>
</feature>
<dbReference type="GO" id="GO:0008675">
    <property type="term" value="F:2-dehydro-3-deoxy-phosphogluconate aldolase activity"/>
    <property type="evidence" value="ECO:0007669"/>
    <property type="project" value="UniProtKB-ARBA"/>
</dbReference>
<dbReference type="EMBL" id="AOIU01000048">
    <property type="protein sequence ID" value="ELZ19991.1"/>
    <property type="molecule type" value="Genomic_DNA"/>
</dbReference>
<gene>
    <name evidence="3" type="ORF">C475_21874</name>
</gene>
<name>M0C9P7_9EURY</name>
<comment type="caution">
    <text evidence="3">The sequence shown here is derived from an EMBL/GenBank/DDBJ whole genome shotgun (WGS) entry which is preliminary data.</text>
</comment>
<organism evidence="3 4">
    <name type="scientific">Halosimplex carlsbadense 2-9-1</name>
    <dbReference type="NCBI Taxonomy" id="797114"/>
    <lineage>
        <taxon>Archaea</taxon>
        <taxon>Methanobacteriati</taxon>
        <taxon>Methanobacteriota</taxon>
        <taxon>Stenosarchaea group</taxon>
        <taxon>Halobacteria</taxon>
        <taxon>Halobacteriales</taxon>
        <taxon>Haloarculaceae</taxon>
        <taxon>Halosimplex</taxon>
    </lineage>
</organism>
<protein>
    <submittedName>
        <fullName evidence="3">5-dehydro-4-deoxyglucarate dehydratase</fullName>
    </submittedName>
</protein>
<keyword evidence="4" id="KW-1185">Reference proteome</keyword>
<feature type="binding site" evidence="2">
    <location>
        <position position="54"/>
    </location>
    <ligand>
        <name>pyruvate</name>
        <dbReference type="ChEBI" id="CHEBI:15361"/>
    </ligand>
</feature>
<evidence type="ECO:0000313" key="4">
    <source>
        <dbReference type="Proteomes" id="UP000011626"/>
    </source>
</evidence>
<dbReference type="RefSeq" id="WP_006886038.1">
    <property type="nucleotide sequence ID" value="NZ_AOIU01000048.1"/>
</dbReference>
<dbReference type="PANTHER" id="PTHR12128:SF19">
    <property type="entry name" value="5-DEHYDRO-4-DEOXYGLUCARATE DEHYDRATASE 2-RELATED"/>
    <property type="match status" value="1"/>
</dbReference>
<dbReference type="Proteomes" id="UP000011626">
    <property type="component" value="Unassembled WGS sequence"/>
</dbReference>
<dbReference type="Gene3D" id="3.20.20.70">
    <property type="entry name" value="Aldolase class I"/>
    <property type="match status" value="1"/>
</dbReference>
<evidence type="ECO:0000313" key="3">
    <source>
        <dbReference type="EMBL" id="ELZ19991.1"/>
    </source>
</evidence>
<dbReference type="CDD" id="cd00408">
    <property type="entry name" value="DHDPS-like"/>
    <property type="match status" value="1"/>
</dbReference>
<sequence length="310" mass="33659">MDATRLRSSFETVAFTTAVPFDRSDGAVDHDALADNLAGIYEAGARLFVPCGNTGEYYALTDEERVAVVETHAEATGDEATVVGGAAGNVREVLDLAAEYEAAGADALMVMHPDHTYVHERGLAEYYHAICDGTDLGVVIYKRGPEVSRNVLIELSERDEVVAVKFAVDDVKEFAQTVQDADGAVTWINGIAERYAIPFAIEGAAGYTTGVGNFVPRVTLALFEAIDKEQYERARRIQQALRPLEDLREEPGAGSSIPNGNNVPVIKAGLDLAGYEGGPVRRPLVELSDADRERLESHYERLETWTPSRA</sequence>
<evidence type="ECO:0000256" key="2">
    <source>
        <dbReference type="PIRSR" id="PIRSR001365-2"/>
    </source>
</evidence>
<dbReference type="PATRIC" id="fig|797114.5.peg.4413"/>
<dbReference type="PANTHER" id="PTHR12128">
    <property type="entry name" value="DIHYDRODIPICOLINATE SYNTHASE"/>
    <property type="match status" value="1"/>
</dbReference>
<dbReference type="AlphaFoldDB" id="M0C9P7"/>
<dbReference type="STRING" id="797114.C475_21874"/>
<dbReference type="InterPro" id="IPR013785">
    <property type="entry name" value="Aldolase_TIM"/>
</dbReference>
<dbReference type="SMART" id="SM01130">
    <property type="entry name" value="DHDPS"/>
    <property type="match status" value="1"/>
</dbReference>
<dbReference type="OrthoDB" id="33636at2157"/>
<dbReference type="Pfam" id="PF00701">
    <property type="entry name" value="DHDPS"/>
    <property type="match status" value="1"/>
</dbReference>
<reference evidence="3 4" key="1">
    <citation type="journal article" date="2014" name="PLoS Genet.">
        <title>Phylogenetically driven sequencing of extremely halophilic archaea reveals strategies for static and dynamic osmo-response.</title>
        <authorList>
            <person name="Becker E.A."/>
            <person name="Seitzer P.M."/>
            <person name="Tritt A."/>
            <person name="Larsen D."/>
            <person name="Krusor M."/>
            <person name="Yao A.I."/>
            <person name="Wu D."/>
            <person name="Madern D."/>
            <person name="Eisen J.A."/>
            <person name="Darling A.E."/>
            <person name="Facciotti M.T."/>
        </authorList>
    </citation>
    <scope>NUCLEOTIDE SEQUENCE [LARGE SCALE GENOMIC DNA]</scope>
    <source>
        <strain evidence="3 4">2-9-1</strain>
    </source>
</reference>
<dbReference type="SUPFAM" id="SSF51569">
    <property type="entry name" value="Aldolase"/>
    <property type="match status" value="1"/>
</dbReference>
<dbReference type="eggNOG" id="arCOG04172">
    <property type="taxonomic scope" value="Archaea"/>
</dbReference>